<feature type="non-terminal residue" evidence="1">
    <location>
        <position position="1"/>
    </location>
</feature>
<dbReference type="InterPro" id="IPR024078">
    <property type="entry name" value="LmbE-like_dom_sf"/>
</dbReference>
<dbReference type="EMBL" id="BARV01001490">
    <property type="protein sequence ID" value="GAH96809.1"/>
    <property type="molecule type" value="Genomic_DNA"/>
</dbReference>
<evidence type="ECO:0000313" key="1">
    <source>
        <dbReference type="EMBL" id="GAH96809.1"/>
    </source>
</evidence>
<protein>
    <submittedName>
        <fullName evidence="1">Uncharacterized protein</fullName>
    </submittedName>
</protein>
<dbReference type="SUPFAM" id="SSF102588">
    <property type="entry name" value="LmbE-like"/>
    <property type="match status" value="1"/>
</dbReference>
<sequence length="114" mass="13336">IFYAALPAIKRKLPVHGIRSLFFAENWEDRYEFQPQIYIDISEVFETYVEAISKFAVIRGEVVSFPYLKYVKSLAAIRGAESNCEYAETFMIPKNVHCYMLSKHLPLSFVCKIW</sequence>
<comment type="caution">
    <text evidence="1">The sequence shown here is derived from an EMBL/GenBank/DDBJ whole genome shotgun (WGS) entry which is preliminary data.</text>
</comment>
<dbReference type="AlphaFoldDB" id="X1L2Y5"/>
<organism evidence="1">
    <name type="scientific">marine sediment metagenome</name>
    <dbReference type="NCBI Taxonomy" id="412755"/>
    <lineage>
        <taxon>unclassified sequences</taxon>
        <taxon>metagenomes</taxon>
        <taxon>ecological metagenomes</taxon>
    </lineage>
</organism>
<reference evidence="1" key="1">
    <citation type="journal article" date="2014" name="Front. Microbiol.">
        <title>High frequency of phylogenetically diverse reductive dehalogenase-homologous genes in deep subseafloor sedimentary metagenomes.</title>
        <authorList>
            <person name="Kawai M."/>
            <person name="Futagami T."/>
            <person name="Toyoda A."/>
            <person name="Takaki Y."/>
            <person name="Nishi S."/>
            <person name="Hori S."/>
            <person name="Arai W."/>
            <person name="Tsubouchi T."/>
            <person name="Morono Y."/>
            <person name="Uchiyama I."/>
            <person name="Ito T."/>
            <person name="Fujiyama A."/>
            <person name="Inagaki F."/>
            <person name="Takami H."/>
        </authorList>
    </citation>
    <scope>NUCLEOTIDE SEQUENCE</scope>
    <source>
        <strain evidence="1">Expedition CK06-06</strain>
    </source>
</reference>
<name>X1L2Y5_9ZZZZ</name>
<proteinExistence type="predicted"/>
<dbReference type="Gene3D" id="3.40.50.10320">
    <property type="entry name" value="LmbE-like"/>
    <property type="match status" value="1"/>
</dbReference>
<accession>X1L2Y5</accession>
<gene>
    <name evidence="1" type="ORF">S06H3_04289</name>
</gene>